<dbReference type="EMBL" id="BGPR01057370">
    <property type="protein sequence ID" value="GBO33711.1"/>
    <property type="molecule type" value="Genomic_DNA"/>
</dbReference>
<gene>
    <name evidence="1" type="ORF">AVEN_19569_1</name>
</gene>
<sequence>LIRLMIHFLELPMDCFEMDLVILNRDQTRKTIPEPDLHSKLSHHTSGKILHPDRFNVLQTLLSRDSVVESGLRSADLRSPVPS</sequence>
<organism evidence="1 2">
    <name type="scientific">Araneus ventricosus</name>
    <name type="common">Orbweaver spider</name>
    <name type="synonym">Epeira ventricosa</name>
    <dbReference type="NCBI Taxonomy" id="182803"/>
    <lineage>
        <taxon>Eukaryota</taxon>
        <taxon>Metazoa</taxon>
        <taxon>Ecdysozoa</taxon>
        <taxon>Arthropoda</taxon>
        <taxon>Chelicerata</taxon>
        <taxon>Arachnida</taxon>
        <taxon>Araneae</taxon>
        <taxon>Araneomorphae</taxon>
        <taxon>Entelegynae</taxon>
        <taxon>Araneoidea</taxon>
        <taxon>Araneidae</taxon>
        <taxon>Araneus</taxon>
    </lineage>
</organism>
<name>A0A4Y2W9Y9_ARAVE</name>
<proteinExistence type="predicted"/>
<evidence type="ECO:0000313" key="1">
    <source>
        <dbReference type="EMBL" id="GBO33711.1"/>
    </source>
</evidence>
<comment type="caution">
    <text evidence="1">The sequence shown here is derived from an EMBL/GenBank/DDBJ whole genome shotgun (WGS) entry which is preliminary data.</text>
</comment>
<accession>A0A4Y2W9Y9</accession>
<dbReference type="AlphaFoldDB" id="A0A4Y2W9Y9"/>
<reference evidence="1 2" key="1">
    <citation type="journal article" date="2019" name="Sci. Rep.">
        <title>Orb-weaving spider Araneus ventricosus genome elucidates the spidroin gene catalogue.</title>
        <authorList>
            <person name="Kono N."/>
            <person name="Nakamura H."/>
            <person name="Ohtoshi R."/>
            <person name="Moran D.A.P."/>
            <person name="Shinohara A."/>
            <person name="Yoshida Y."/>
            <person name="Fujiwara M."/>
            <person name="Mori M."/>
            <person name="Tomita M."/>
            <person name="Arakawa K."/>
        </authorList>
    </citation>
    <scope>NUCLEOTIDE SEQUENCE [LARGE SCALE GENOMIC DNA]</scope>
</reference>
<evidence type="ECO:0000313" key="2">
    <source>
        <dbReference type="Proteomes" id="UP000499080"/>
    </source>
</evidence>
<feature type="non-terminal residue" evidence="1">
    <location>
        <position position="1"/>
    </location>
</feature>
<protein>
    <submittedName>
        <fullName evidence="1">Uncharacterized protein</fullName>
    </submittedName>
</protein>
<dbReference type="Proteomes" id="UP000499080">
    <property type="component" value="Unassembled WGS sequence"/>
</dbReference>
<keyword evidence="2" id="KW-1185">Reference proteome</keyword>